<reference evidence="3 4" key="1">
    <citation type="journal article" date="2017" name="Curr. Biol.">
        <title>The Evolution of Venom by Co-option of Single-Copy Genes.</title>
        <authorList>
            <person name="Martinson E.O."/>
            <person name="Mrinalini"/>
            <person name="Kelkar Y.D."/>
            <person name="Chang C.H."/>
            <person name="Werren J.H."/>
        </authorList>
    </citation>
    <scope>NUCLEOTIDE SEQUENCE [LARGE SCALE GENOMIC DNA]</scope>
    <source>
        <strain evidence="3 4">Alberta</strain>
        <tissue evidence="3">Whole body</tissue>
    </source>
</reference>
<name>A0A232EKE1_9HYME</name>
<sequence>MSGDVQPRKRKDKRRRRDDDEGSATAQSVPLVRTGSTADHSDNVTIHVYKEAGTGGHWCARIVFFALLAALLGLVGLIILEHRGTSDVDTPVTASQWAMIFDGWVDEAPAQHDDEHEVAAHEESREEDECSKPDEEVAEEPAGPDKTISEEETDEGLGDDLDDDDDDDDDDDEPEPREDEDADEESNNDETEDDYASPEKDDQDEDEGYSKEESDDDQADDDLGAFEEVEDDDVNDDDAQDENLADAAFDSDLDFSIEGIRAAADEDHEFQSFIEGADNAEEYISIPGVNEIDDNSAEPLEEIDGEDPEEIANEVNNEEEDEEEEKAKQMLEEESTSVAMKFGVGIALIVTAHFVLVRRWNNGDADAPEILTNSDEVPNLSRRNTLVPPGRIKEVDLKNSDKKTLNKAKEQTYEDLRSTYKTIKKKTDVENIFSKKTADLQAILFGESKDSKTNLSVENTERQTEEDEYSEGENDFEDDEEYDEEDMEEDYEDEGEEEEEEEEDVEDVDDTELVEKLDKKYGKLPTPPYSDQDDEEEEEEEEDREEEEEVDEDEEEEEEVDEDEEEDDELDGWKRVKAPTPGDQVMENSKKSESKPKSGGQQGGNYFDDSLEDLRITEETDSISSKVPVF</sequence>
<feature type="compositionally biased region" description="Acidic residues" evidence="1">
    <location>
        <begin position="464"/>
        <end position="512"/>
    </location>
</feature>
<feature type="region of interest" description="Disordered" evidence="1">
    <location>
        <begin position="112"/>
        <end position="241"/>
    </location>
</feature>
<evidence type="ECO:0000313" key="4">
    <source>
        <dbReference type="Proteomes" id="UP000215335"/>
    </source>
</evidence>
<gene>
    <name evidence="3" type="ORF">TSAR_005380</name>
</gene>
<keyword evidence="2" id="KW-0472">Membrane</keyword>
<evidence type="ECO:0000313" key="3">
    <source>
        <dbReference type="EMBL" id="OXU18781.1"/>
    </source>
</evidence>
<dbReference type="OrthoDB" id="438431at2759"/>
<organism evidence="3 4">
    <name type="scientific">Trichomalopsis sarcophagae</name>
    <dbReference type="NCBI Taxonomy" id="543379"/>
    <lineage>
        <taxon>Eukaryota</taxon>
        <taxon>Metazoa</taxon>
        <taxon>Ecdysozoa</taxon>
        <taxon>Arthropoda</taxon>
        <taxon>Hexapoda</taxon>
        <taxon>Insecta</taxon>
        <taxon>Pterygota</taxon>
        <taxon>Neoptera</taxon>
        <taxon>Endopterygota</taxon>
        <taxon>Hymenoptera</taxon>
        <taxon>Apocrita</taxon>
        <taxon>Proctotrupomorpha</taxon>
        <taxon>Chalcidoidea</taxon>
        <taxon>Pteromalidae</taxon>
        <taxon>Pteromalinae</taxon>
        <taxon>Trichomalopsis</taxon>
    </lineage>
</organism>
<feature type="transmembrane region" description="Helical" evidence="2">
    <location>
        <begin position="58"/>
        <end position="80"/>
    </location>
</feature>
<feature type="region of interest" description="Disordered" evidence="1">
    <location>
        <begin position="1"/>
        <end position="37"/>
    </location>
</feature>
<accession>A0A232EKE1</accession>
<feature type="compositionally biased region" description="Acidic residues" evidence="1">
    <location>
        <begin position="531"/>
        <end position="570"/>
    </location>
</feature>
<feature type="compositionally biased region" description="Acidic residues" evidence="1">
    <location>
        <begin position="299"/>
        <end position="324"/>
    </location>
</feature>
<keyword evidence="4" id="KW-1185">Reference proteome</keyword>
<keyword evidence="2" id="KW-1133">Transmembrane helix</keyword>
<dbReference type="AlphaFoldDB" id="A0A232EKE1"/>
<evidence type="ECO:0000256" key="1">
    <source>
        <dbReference type="SAM" id="MobiDB-lite"/>
    </source>
</evidence>
<feature type="region of interest" description="Disordered" evidence="1">
    <location>
        <begin position="299"/>
        <end position="325"/>
    </location>
</feature>
<feature type="compositionally biased region" description="Basic and acidic residues" evidence="1">
    <location>
        <begin position="112"/>
        <end position="135"/>
    </location>
</feature>
<dbReference type="STRING" id="543379.A0A232EKE1"/>
<evidence type="ECO:0000256" key="2">
    <source>
        <dbReference type="SAM" id="Phobius"/>
    </source>
</evidence>
<keyword evidence="2" id="KW-0812">Transmembrane</keyword>
<comment type="caution">
    <text evidence="3">The sequence shown here is derived from an EMBL/GenBank/DDBJ whole genome shotgun (WGS) entry which is preliminary data.</text>
</comment>
<feature type="region of interest" description="Disordered" evidence="1">
    <location>
        <begin position="452"/>
        <end position="630"/>
    </location>
</feature>
<feature type="compositionally biased region" description="Polar residues" evidence="1">
    <location>
        <begin position="24"/>
        <end position="37"/>
    </location>
</feature>
<feature type="compositionally biased region" description="Acidic residues" evidence="1">
    <location>
        <begin position="150"/>
        <end position="241"/>
    </location>
</feature>
<protein>
    <submittedName>
        <fullName evidence="3">Uncharacterized protein</fullName>
    </submittedName>
</protein>
<proteinExistence type="predicted"/>
<dbReference type="EMBL" id="NNAY01003837">
    <property type="protein sequence ID" value="OXU18781.1"/>
    <property type="molecule type" value="Genomic_DNA"/>
</dbReference>
<dbReference type="Proteomes" id="UP000215335">
    <property type="component" value="Unassembled WGS sequence"/>
</dbReference>